<dbReference type="RefSeq" id="WP_311009054.1">
    <property type="nucleotide sequence ID" value="NZ_CP133648.1"/>
</dbReference>
<proteinExistence type="predicted"/>
<dbReference type="PANTHER" id="PTHR37469:SF2">
    <property type="entry name" value="CELLOBIONIC ACID PHOSPHORYLASE"/>
    <property type="match status" value="1"/>
</dbReference>
<dbReference type="Pfam" id="PF06165">
    <property type="entry name" value="GH94_b-supersand"/>
    <property type="match status" value="1"/>
</dbReference>
<dbReference type="PANTHER" id="PTHR37469">
    <property type="entry name" value="CELLOBIONIC ACID PHOSPHORYLASE-RELATED"/>
    <property type="match status" value="1"/>
</dbReference>
<evidence type="ECO:0000313" key="3">
    <source>
        <dbReference type="Proteomes" id="UP000193179"/>
    </source>
</evidence>
<reference evidence="2" key="1">
    <citation type="journal article" date="2016" name="Sci. Rep.">
        <title>Evaluation of genetic diversity among strains of the human gut commensal Bifidobacterium adolescentis.</title>
        <authorList>
            <person name="Duranti S."/>
            <person name="Milani C."/>
            <person name="Lugli G.A."/>
            <person name="Mancabelli L."/>
            <person name="Turroni F."/>
            <person name="Ferrario C."/>
            <person name="Mangifesta M."/>
            <person name="Viappiani A."/>
            <person name="Sanchez B."/>
            <person name="Margolles A."/>
            <person name="van Sinderen D."/>
            <person name="Ventura M."/>
        </authorList>
    </citation>
    <scope>NUCLEOTIDE SEQUENCE</scope>
    <source>
        <strain evidence="2">703B</strain>
    </source>
</reference>
<dbReference type="GO" id="GO:0005975">
    <property type="term" value="P:carbohydrate metabolic process"/>
    <property type="evidence" value="ECO:0007669"/>
    <property type="project" value="InterPro"/>
</dbReference>
<organism evidence="2 3">
    <name type="scientific">Bifidobacterium adolescentis</name>
    <dbReference type="NCBI Taxonomy" id="1680"/>
    <lineage>
        <taxon>Bacteria</taxon>
        <taxon>Bacillati</taxon>
        <taxon>Actinomycetota</taxon>
        <taxon>Actinomycetes</taxon>
        <taxon>Bifidobacteriales</taxon>
        <taxon>Bifidobacteriaceae</taxon>
        <taxon>Bifidobacterium</taxon>
    </lineage>
</organism>
<evidence type="ECO:0000313" key="2">
    <source>
        <dbReference type="EMBL" id="WNE86371.1"/>
    </source>
</evidence>
<dbReference type="InterPro" id="IPR052047">
    <property type="entry name" value="GH94_Enzymes"/>
</dbReference>
<dbReference type="AlphaFoldDB" id="A0AAF0VHD6"/>
<feature type="domain" description="Glycosyl hydrolase 94 supersandwich" evidence="1">
    <location>
        <begin position="2"/>
        <end position="228"/>
    </location>
</feature>
<evidence type="ECO:0000259" key="1">
    <source>
        <dbReference type="Pfam" id="PF06165"/>
    </source>
</evidence>
<sequence>MPWINYLGNEDFFSLISNTGGGYSFYKDAKLRRITRYRYNNVPADNGSRCYYLSLMDSDSADAKPVETWSPTFLPCKTPLDSCKCRQGIGYTVFEASKRGIESKLTAFVPLHTNAEINRLDVTNTTNEPAVIDVTGSVEWCLWNAVDDSSNFQRNLSTGEVEIERETDATLLYHKTEFKERRNHYAFYGVNTPVVGFDTSRDEFLGQFNGWDTPQVIAEGKAHDSVAHG</sequence>
<dbReference type="InterPro" id="IPR037018">
    <property type="entry name" value="GH65_N"/>
</dbReference>
<dbReference type="InterPro" id="IPR011013">
    <property type="entry name" value="Gal_mutarotase_sf_dom"/>
</dbReference>
<accession>A0AAF0VHD6</accession>
<reference evidence="2" key="2">
    <citation type="submission" date="2023-09" db="EMBL/GenBank/DDBJ databases">
        <title>Ecological and genomic based identification of the Bifidobacterium adolescentis prototype of the healthy human gut microbiota.</title>
        <authorList>
            <person name="Lugli G.A."/>
            <person name="Argentini C."/>
            <person name="Tarracchini C."/>
            <person name="Fontana F."/>
            <person name="Alessandri G."/>
            <person name="Mancabelli L."/>
            <person name="Milani C."/>
            <person name="Turroni F."/>
            <person name="Ventura M."/>
        </authorList>
    </citation>
    <scope>NUCLEOTIDE SEQUENCE</scope>
    <source>
        <strain evidence="2">703B</strain>
    </source>
</reference>
<dbReference type="GO" id="GO:0030246">
    <property type="term" value="F:carbohydrate binding"/>
    <property type="evidence" value="ECO:0007669"/>
    <property type="project" value="InterPro"/>
</dbReference>
<dbReference type="EMBL" id="CP133648">
    <property type="protein sequence ID" value="WNE86371.1"/>
    <property type="molecule type" value="Genomic_DNA"/>
</dbReference>
<name>A0AAF0VHD6_BIFAD</name>
<dbReference type="GO" id="GO:0003824">
    <property type="term" value="F:catalytic activity"/>
    <property type="evidence" value="ECO:0007669"/>
    <property type="project" value="InterPro"/>
</dbReference>
<dbReference type="Proteomes" id="UP000193179">
    <property type="component" value="Chromosome"/>
</dbReference>
<dbReference type="SUPFAM" id="SSF74650">
    <property type="entry name" value="Galactose mutarotase-like"/>
    <property type="match status" value="1"/>
</dbReference>
<dbReference type="SMART" id="SM01068">
    <property type="entry name" value="CBM_X"/>
    <property type="match status" value="1"/>
</dbReference>
<gene>
    <name evidence="2" type="ORF">B0703_02390</name>
</gene>
<dbReference type="InterPro" id="IPR010383">
    <property type="entry name" value="Glyco_hydrolase_94_b-supersand"/>
</dbReference>
<protein>
    <submittedName>
        <fullName evidence="2">Cellobiose phosphorylase</fullName>
    </submittedName>
</protein>
<dbReference type="Gene3D" id="2.70.98.40">
    <property type="entry name" value="Glycoside hydrolase, family 65, N-terminal domain"/>
    <property type="match status" value="1"/>
</dbReference>